<organism evidence="1 2">
    <name type="scientific">Bacteroides finegoldii CL09T03C10</name>
    <dbReference type="NCBI Taxonomy" id="997888"/>
    <lineage>
        <taxon>Bacteria</taxon>
        <taxon>Pseudomonadati</taxon>
        <taxon>Bacteroidota</taxon>
        <taxon>Bacteroidia</taxon>
        <taxon>Bacteroidales</taxon>
        <taxon>Bacteroidaceae</taxon>
        <taxon>Bacteroides</taxon>
    </lineage>
</organism>
<dbReference type="HOGENOM" id="CLU_3395034_0_0_10"/>
<name>K5CK10_9BACE</name>
<comment type="caution">
    <text evidence="1">The sequence shown here is derived from an EMBL/GenBank/DDBJ whole genome shotgun (WGS) entry which is preliminary data.</text>
</comment>
<sequence length="31" mass="3959">MRMLIYYLQLKESQEAKNYAENFAKYYERYT</sequence>
<evidence type="ECO:0000313" key="2">
    <source>
        <dbReference type="Proteomes" id="UP000007995"/>
    </source>
</evidence>
<dbReference type="AlphaFoldDB" id="K5CK10"/>
<protein>
    <submittedName>
        <fullName evidence="1">Uncharacterized protein</fullName>
    </submittedName>
</protein>
<proteinExistence type="predicted"/>
<evidence type="ECO:0000313" key="1">
    <source>
        <dbReference type="EMBL" id="EKJ90101.1"/>
    </source>
</evidence>
<gene>
    <name evidence="1" type="ORF">HMPREF1057_03642</name>
</gene>
<reference evidence="1 2" key="1">
    <citation type="submission" date="2012-02" db="EMBL/GenBank/DDBJ databases">
        <title>The Genome Sequence of Bacteroides finegoldii CL09T03C10.</title>
        <authorList>
            <consortium name="The Broad Institute Genome Sequencing Platform"/>
            <person name="Earl A."/>
            <person name="Ward D."/>
            <person name="Feldgarden M."/>
            <person name="Gevers D."/>
            <person name="Zitomersky N.L."/>
            <person name="Coyne M.J."/>
            <person name="Comstock L.E."/>
            <person name="Young S.K."/>
            <person name="Zeng Q."/>
            <person name="Gargeya S."/>
            <person name="Fitzgerald M."/>
            <person name="Haas B."/>
            <person name="Abouelleil A."/>
            <person name="Alvarado L."/>
            <person name="Arachchi H.M."/>
            <person name="Berlin A."/>
            <person name="Chapman S.B."/>
            <person name="Gearin G."/>
            <person name="Goldberg J."/>
            <person name="Griggs A."/>
            <person name="Gujja S."/>
            <person name="Hansen M."/>
            <person name="Heiman D."/>
            <person name="Howarth C."/>
            <person name="Larimer J."/>
            <person name="Lui A."/>
            <person name="MacDonald P.J.P."/>
            <person name="McCowen C."/>
            <person name="Montmayeur A."/>
            <person name="Murphy C."/>
            <person name="Neiman D."/>
            <person name="Pearson M."/>
            <person name="Priest M."/>
            <person name="Roberts A."/>
            <person name="Saif S."/>
            <person name="Shea T."/>
            <person name="Sisk P."/>
            <person name="Stolte C."/>
            <person name="Sykes S."/>
            <person name="Wortman J."/>
            <person name="Nusbaum C."/>
            <person name="Birren B."/>
        </authorList>
    </citation>
    <scope>NUCLEOTIDE SEQUENCE [LARGE SCALE GENOMIC DNA]</scope>
    <source>
        <strain evidence="1 2">CL09T03C10</strain>
    </source>
</reference>
<dbReference type="EMBL" id="AGXW01000012">
    <property type="protein sequence ID" value="EKJ90101.1"/>
    <property type="molecule type" value="Genomic_DNA"/>
</dbReference>
<accession>K5CK10</accession>
<dbReference type="Proteomes" id="UP000007995">
    <property type="component" value="Unassembled WGS sequence"/>
</dbReference>